<evidence type="ECO:0000313" key="3">
    <source>
        <dbReference type="EMBL" id="GGD74373.1"/>
    </source>
</evidence>
<sequence length="266" mass="29092">MSLRTQASALLGQPVFNIMALHGGDISAVHLLTLENGDTLVAKQGPLVAQEARMLGAIAASGAAAPQVIACDGDLLLMERVEDGGRLSSGWNDLVDQMAMLRSAHGESYGWGEDYAFGKVAMINTRHTCWPDFWAENRLMCHVHDLPRDIARRVETLAARLPDMLPERPPPSLLHGDLWGGNVLVAPAGSCTLIDPACFHGDREVDVAALTLFNNPPDSFFDALDMEPGWRERQPIYCLWPWLLHLRLFGSSYRAPVENALALSGM</sequence>
<gene>
    <name evidence="3" type="ORF">GCM10010990_25050</name>
</gene>
<dbReference type="AlphaFoldDB" id="A0A916Z3J8"/>
<dbReference type="InterPro" id="IPR011009">
    <property type="entry name" value="Kinase-like_dom_sf"/>
</dbReference>
<name>A0A916Z3J8_9SPHN</name>
<organism evidence="3 4">
    <name type="scientific">Croceicoccus mobilis</name>
    <dbReference type="NCBI Taxonomy" id="1703339"/>
    <lineage>
        <taxon>Bacteria</taxon>
        <taxon>Pseudomonadati</taxon>
        <taxon>Pseudomonadota</taxon>
        <taxon>Alphaproteobacteria</taxon>
        <taxon>Sphingomonadales</taxon>
        <taxon>Erythrobacteraceae</taxon>
        <taxon>Croceicoccus</taxon>
    </lineage>
</organism>
<dbReference type="Proteomes" id="UP000612349">
    <property type="component" value="Unassembled WGS sequence"/>
</dbReference>
<accession>A0A916Z3J8</accession>
<dbReference type="OrthoDB" id="5291879at2"/>
<evidence type="ECO:0000313" key="4">
    <source>
        <dbReference type="Proteomes" id="UP000612349"/>
    </source>
</evidence>
<dbReference type="GO" id="GO:0016301">
    <property type="term" value="F:kinase activity"/>
    <property type="evidence" value="ECO:0007669"/>
    <property type="project" value="UniProtKB-UniRule"/>
</dbReference>
<reference evidence="3" key="2">
    <citation type="submission" date="2020-09" db="EMBL/GenBank/DDBJ databases">
        <authorList>
            <person name="Sun Q."/>
            <person name="Zhou Y."/>
        </authorList>
    </citation>
    <scope>NUCLEOTIDE SEQUENCE</scope>
    <source>
        <strain evidence="3">CGMCC 1.15360</strain>
    </source>
</reference>
<dbReference type="PANTHER" id="PTHR12149">
    <property type="entry name" value="FRUCTOSAMINE 3 KINASE-RELATED PROTEIN"/>
    <property type="match status" value="1"/>
</dbReference>
<proteinExistence type="inferred from homology"/>
<dbReference type="InterPro" id="IPR016477">
    <property type="entry name" value="Fructo-/Ketosamine-3-kinase"/>
</dbReference>
<dbReference type="SUPFAM" id="SSF56112">
    <property type="entry name" value="Protein kinase-like (PK-like)"/>
    <property type="match status" value="1"/>
</dbReference>
<dbReference type="PIRSF" id="PIRSF006221">
    <property type="entry name" value="Ketosamine-3-kinase"/>
    <property type="match status" value="1"/>
</dbReference>
<evidence type="ECO:0000256" key="2">
    <source>
        <dbReference type="PIRNR" id="PIRNR006221"/>
    </source>
</evidence>
<dbReference type="Gene3D" id="3.30.200.20">
    <property type="entry name" value="Phosphorylase Kinase, domain 1"/>
    <property type="match status" value="1"/>
</dbReference>
<dbReference type="RefSeq" id="WP_066776942.1">
    <property type="nucleotide sequence ID" value="NZ_BMIP01000005.1"/>
</dbReference>
<dbReference type="Pfam" id="PF03881">
    <property type="entry name" value="Fructosamin_kin"/>
    <property type="match status" value="1"/>
</dbReference>
<keyword evidence="2" id="KW-0808">Transferase</keyword>
<dbReference type="Gene3D" id="3.90.1200.10">
    <property type="match status" value="1"/>
</dbReference>
<keyword evidence="2" id="KW-0418">Kinase</keyword>
<dbReference type="PANTHER" id="PTHR12149:SF8">
    <property type="entry name" value="PROTEIN-RIBULOSAMINE 3-KINASE"/>
    <property type="match status" value="1"/>
</dbReference>
<keyword evidence="4" id="KW-1185">Reference proteome</keyword>
<comment type="caution">
    <text evidence="3">The sequence shown here is derived from an EMBL/GenBank/DDBJ whole genome shotgun (WGS) entry which is preliminary data.</text>
</comment>
<evidence type="ECO:0000256" key="1">
    <source>
        <dbReference type="ARBA" id="ARBA00009460"/>
    </source>
</evidence>
<reference evidence="3" key="1">
    <citation type="journal article" date="2014" name="Int. J. Syst. Evol. Microbiol.">
        <title>Complete genome sequence of Corynebacterium casei LMG S-19264T (=DSM 44701T), isolated from a smear-ripened cheese.</title>
        <authorList>
            <consortium name="US DOE Joint Genome Institute (JGI-PGF)"/>
            <person name="Walter F."/>
            <person name="Albersmeier A."/>
            <person name="Kalinowski J."/>
            <person name="Ruckert C."/>
        </authorList>
    </citation>
    <scope>NUCLEOTIDE SEQUENCE</scope>
    <source>
        <strain evidence="3">CGMCC 1.15360</strain>
    </source>
</reference>
<dbReference type="EMBL" id="BMIP01000005">
    <property type="protein sequence ID" value="GGD74373.1"/>
    <property type="molecule type" value="Genomic_DNA"/>
</dbReference>
<protein>
    <submittedName>
        <fullName evidence="3">Aminoglycoside phosphotransferase</fullName>
    </submittedName>
</protein>
<comment type="similarity">
    <text evidence="1 2">Belongs to the fructosamine kinase family.</text>
</comment>